<keyword evidence="2 3" id="KW-0663">Pyridoxal phosphate</keyword>
<organism evidence="5 6">
    <name type="scientific">Lithohypha guttulata</name>
    <dbReference type="NCBI Taxonomy" id="1690604"/>
    <lineage>
        <taxon>Eukaryota</taxon>
        <taxon>Fungi</taxon>
        <taxon>Dikarya</taxon>
        <taxon>Ascomycota</taxon>
        <taxon>Pezizomycotina</taxon>
        <taxon>Eurotiomycetes</taxon>
        <taxon>Chaetothyriomycetidae</taxon>
        <taxon>Chaetothyriales</taxon>
        <taxon>Trichomeriaceae</taxon>
        <taxon>Lithohypha</taxon>
    </lineage>
</organism>
<dbReference type="PROSITE" id="PS00868">
    <property type="entry name" value="CYS_MET_METAB_PP"/>
    <property type="match status" value="1"/>
</dbReference>
<dbReference type="Pfam" id="PF01053">
    <property type="entry name" value="Cys_Met_Meta_PP"/>
    <property type="match status" value="1"/>
</dbReference>
<dbReference type="PANTHER" id="PTHR11808">
    <property type="entry name" value="TRANS-SULFURATION ENZYME FAMILY MEMBER"/>
    <property type="match status" value="1"/>
</dbReference>
<dbReference type="PIRSF" id="PIRSF001434">
    <property type="entry name" value="CGS"/>
    <property type="match status" value="1"/>
</dbReference>
<sequence>MDQLEPDLPGLVNESHQGTNGTTAPTQESQPSASNGHFEPTRPRQEYFPATLSVHADDPLNTQLADVAPPLHVSTTFRYSSDPSQLRPFRAATRPNAPHFPFQESSSEHCYSRLTTHSTSRLETILSSLLKAPSITYSSGLSALHALMVHLVPKRVSIGAGYHGCHGVLNLHIRLSGTQILPLDCPAEDLHPGDLICLETPINPTGLALNIAHYAEKAHSRGAYLLVDSTFAPPPLQDSFVHGADIVMHSGTKYIGGHSDMLCGVLAIRPGLAESTPEGQDLPLGQKYREGWMSRLLEDREFIGAVMGGLEGWLGVRSLRTLELRVMRQSENAMHIVKELHDTLNSDFDDVYAGTLSAENRKIIKKVLKELQHASLQTKDLQDGWLKKQMPNGFGPVFAMSLNGAELAKHLPSKLHLFHHATSLGGVESLIEWRTMSDATVSPDLLRISIGVEDWRDLLGDIVQGFGALVEEFKL</sequence>
<gene>
    <name evidence="5" type="ORF">LTR24_002863</name>
</gene>
<evidence type="ECO:0000313" key="6">
    <source>
        <dbReference type="Proteomes" id="UP001345013"/>
    </source>
</evidence>
<evidence type="ECO:0000256" key="1">
    <source>
        <dbReference type="ARBA" id="ARBA00001933"/>
    </source>
</evidence>
<dbReference type="InterPro" id="IPR000277">
    <property type="entry name" value="Cys/Met-Metab_PyrdxlP-dep_enz"/>
</dbReference>
<dbReference type="Proteomes" id="UP001345013">
    <property type="component" value="Unassembled WGS sequence"/>
</dbReference>
<dbReference type="InterPro" id="IPR054542">
    <property type="entry name" value="Cys_met_metab_PP"/>
</dbReference>
<evidence type="ECO:0000256" key="3">
    <source>
        <dbReference type="RuleBase" id="RU362118"/>
    </source>
</evidence>
<dbReference type="InterPro" id="IPR015422">
    <property type="entry name" value="PyrdxlP-dep_Trfase_small"/>
</dbReference>
<comment type="caution">
    <text evidence="5">The sequence shown here is derived from an EMBL/GenBank/DDBJ whole genome shotgun (WGS) entry which is preliminary data.</text>
</comment>
<dbReference type="PANTHER" id="PTHR11808:SF35">
    <property type="entry name" value="CYSTATHIONINE GAMMA-SYNTHASE (AFU_ORTHOLOGUE AFUA_7G01590)"/>
    <property type="match status" value="1"/>
</dbReference>
<proteinExistence type="inferred from homology"/>
<feature type="compositionally biased region" description="Polar residues" evidence="4">
    <location>
        <begin position="14"/>
        <end position="35"/>
    </location>
</feature>
<dbReference type="Gene3D" id="3.90.1150.10">
    <property type="entry name" value="Aspartate Aminotransferase, domain 1"/>
    <property type="match status" value="1"/>
</dbReference>
<evidence type="ECO:0000256" key="2">
    <source>
        <dbReference type="ARBA" id="ARBA00022898"/>
    </source>
</evidence>
<dbReference type="InterPro" id="IPR015421">
    <property type="entry name" value="PyrdxlP-dep_Trfase_major"/>
</dbReference>
<evidence type="ECO:0000313" key="5">
    <source>
        <dbReference type="EMBL" id="KAK5095899.1"/>
    </source>
</evidence>
<reference evidence="5 6" key="1">
    <citation type="submission" date="2023-08" db="EMBL/GenBank/DDBJ databases">
        <title>Black Yeasts Isolated from many extreme environments.</title>
        <authorList>
            <person name="Coleine C."/>
            <person name="Stajich J.E."/>
            <person name="Selbmann L."/>
        </authorList>
    </citation>
    <scope>NUCLEOTIDE SEQUENCE [LARGE SCALE GENOMIC DNA]</scope>
    <source>
        <strain evidence="5 6">CCFEE 5885</strain>
    </source>
</reference>
<feature type="region of interest" description="Disordered" evidence="4">
    <location>
        <begin position="1"/>
        <end position="43"/>
    </location>
</feature>
<dbReference type="SUPFAM" id="SSF53383">
    <property type="entry name" value="PLP-dependent transferases"/>
    <property type="match status" value="1"/>
</dbReference>
<evidence type="ECO:0000256" key="4">
    <source>
        <dbReference type="SAM" id="MobiDB-lite"/>
    </source>
</evidence>
<protein>
    <recommendedName>
        <fullName evidence="7">Cystathionine gamma-synthase</fullName>
    </recommendedName>
</protein>
<accession>A0ABR0KH11</accession>
<evidence type="ECO:0008006" key="7">
    <source>
        <dbReference type="Google" id="ProtNLM"/>
    </source>
</evidence>
<comment type="similarity">
    <text evidence="3">Belongs to the trans-sulfuration enzymes family.</text>
</comment>
<dbReference type="EMBL" id="JAVRRG010000025">
    <property type="protein sequence ID" value="KAK5095899.1"/>
    <property type="molecule type" value="Genomic_DNA"/>
</dbReference>
<keyword evidence="6" id="KW-1185">Reference proteome</keyword>
<dbReference type="Gene3D" id="3.40.640.10">
    <property type="entry name" value="Type I PLP-dependent aspartate aminotransferase-like (Major domain)"/>
    <property type="match status" value="1"/>
</dbReference>
<dbReference type="InterPro" id="IPR015424">
    <property type="entry name" value="PyrdxlP-dep_Trfase"/>
</dbReference>
<comment type="cofactor">
    <cofactor evidence="1 3">
        <name>pyridoxal 5'-phosphate</name>
        <dbReference type="ChEBI" id="CHEBI:597326"/>
    </cofactor>
</comment>
<name>A0ABR0KH11_9EURO</name>